<dbReference type="GO" id="GO:0005975">
    <property type="term" value="P:carbohydrate metabolic process"/>
    <property type="evidence" value="ECO:0007669"/>
    <property type="project" value="UniProtKB-ARBA"/>
</dbReference>
<name>A0A2A9EDF9_9MICO</name>
<evidence type="ECO:0000259" key="2">
    <source>
        <dbReference type="PROSITE" id="PS50835"/>
    </source>
</evidence>
<dbReference type="PROSITE" id="PS50835">
    <property type="entry name" value="IG_LIKE"/>
    <property type="match status" value="1"/>
</dbReference>
<sequence length="710" mass="72172">MTTTRGRRALGAVLTAALTLAGVAAVAPSAHAAGLATAIDDAQLDWGVSGYAQQGVFGAWTFGAFQGDASYLDGTAGQTEYAVDAYPASSLPVGITPNAVRFSGGTGSLDRTTGDVTVSWTGSYTVNAYPSTFGAPSETYADPQLVIADGAARLTFDVTFGEGKDTGGATVPAVDAGRIAVATVADVDVADVLDGDFRLQPDYQGVTLPSSVVTNQSTSCVASGGATGWWGSWPEEFVAVVPTSLKSHFYSTSCGGSQDKKPALPLAVDLGIKGAVTVSQTTVAADGTTTVTVEGRNFDPSFAIGTRPPFAGLQSGVYIAFARAEDAWRPSEGGTSPKLAASELRNGVSVMWAIPAASFAASSPTQSIDGTGYTELRTDGSFTTTVKVDKSWLADVPGRYGIYTYAGGGPKVAAYETFTPLTFVEAPKITRQPAAVSVVDGSKATFTVAATGGGKLAYQWQRKNASGSWADVAGATSSSYALTAALAAHGTEYRAVVSNEVGSVTSAAARLTVTAKPVVDAKATSSLSVPASVRYAGTASVSVKRVAGKPAPTGKVTITSGSTTVGSATLKNGVAKVKLSTKLGVGAKRSLTFTYSGDSAYKPVTVTRTVKVAKASAKVKATLAKKKVSTKARSKVSVKVTATGTTPGGKVTVTATKGKKKVVRTVSLTKGKGAVTLPRLAKGTWTVKATYSGSSKVTKATSGKTRLVVG</sequence>
<keyword evidence="4" id="KW-1185">Reference proteome</keyword>
<evidence type="ECO:0000313" key="3">
    <source>
        <dbReference type="EMBL" id="PFG36676.1"/>
    </source>
</evidence>
<dbReference type="InterPro" id="IPR006311">
    <property type="entry name" value="TAT_signal"/>
</dbReference>
<evidence type="ECO:0000256" key="1">
    <source>
        <dbReference type="SAM" id="SignalP"/>
    </source>
</evidence>
<dbReference type="InterPro" id="IPR036179">
    <property type="entry name" value="Ig-like_dom_sf"/>
</dbReference>
<dbReference type="InterPro" id="IPR007110">
    <property type="entry name" value="Ig-like_dom"/>
</dbReference>
<proteinExistence type="predicted"/>
<dbReference type="EMBL" id="PDJH01000001">
    <property type="protein sequence ID" value="PFG36676.1"/>
    <property type="molecule type" value="Genomic_DNA"/>
</dbReference>
<dbReference type="Gene3D" id="2.60.40.10">
    <property type="entry name" value="Immunoglobulins"/>
    <property type="match status" value="3"/>
</dbReference>
<gene>
    <name evidence="3" type="ORF">ATL41_1410</name>
</gene>
<dbReference type="InterPro" id="IPR013783">
    <property type="entry name" value="Ig-like_fold"/>
</dbReference>
<comment type="caution">
    <text evidence="3">The sequence shown here is derived from an EMBL/GenBank/DDBJ whole genome shotgun (WGS) entry which is preliminary data.</text>
</comment>
<feature type="domain" description="Ig-like" evidence="2">
    <location>
        <begin position="427"/>
        <end position="514"/>
    </location>
</feature>
<protein>
    <submittedName>
        <fullName evidence="3">Ig-like domain-containing protein</fullName>
    </submittedName>
</protein>
<dbReference type="Proteomes" id="UP000221394">
    <property type="component" value="Unassembled WGS sequence"/>
</dbReference>
<dbReference type="PROSITE" id="PS51318">
    <property type="entry name" value="TAT"/>
    <property type="match status" value="1"/>
</dbReference>
<accession>A0A2A9EDF9</accession>
<organism evidence="3 4">
    <name type="scientific">Flavimobilis soli</name>
    <dbReference type="NCBI Taxonomy" id="442709"/>
    <lineage>
        <taxon>Bacteria</taxon>
        <taxon>Bacillati</taxon>
        <taxon>Actinomycetota</taxon>
        <taxon>Actinomycetes</taxon>
        <taxon>Micrococcales</taxon>
        <taxon>Jonesiaceae</taxon>
        <taxon>Flavimobilis</taxon>
    </lineage>
</organism>
<evidence type="ECO:0000313" key="4">
    <source>
        <dbReference type="Proteomes" id="UP000221394"/>
    </source>
</evidence>
<feature type="chain" id="PRO_5013287173" evidence="1">
    <location>
        <begin position="33"/>
        <end position="710"/>
    </location>
</feature>
<feature type="signal peptide" evidence="1">
    <location>
        <begin position="1"/>
        <end position="32"/>
    </location>
</feature>
<reference evidence="3 4" key="1">
    <citation type="submission" date="2017-10" db="EMBL/GenBank/DDBJ databases">
        <title>Sequencing the genomes of 1000 actinobacteria strains.</title>
        <authorList>
            <person name="Klenk H.-P."/>
        </authorList>
    </citation>
    <scope>NUCLEOTIDE SEQUENCE [LARGE SCALE GENOMIC DNA]</scope>
    <source>
        <strain evidence="3 4">DSM 21574</strain>
    </source>
</reference>
<dbReference type="SUPFAM" id="SSF48726">
    <property type="entry name" value="Immunoglobulin"/>
    <property type="match status" value="1"/>
</dbReference>
<keyword evidence="1" id="KW-0732">Signal</keyword>
<dbReference type="AlphaFoldDB" id="A0A2A9EDF9"/>